<protein>
    <recommendedName>
        <fullName evidence="4">DNA replication checkpoint mediator MRC1 domain-containing protein</fullName>
    </recommendedName>
</protein>
<dbReference type="PANTHER" id="PTHR36005:SF1">
    <property type="entry name" value="DNA LIGASE-LIKE PROTEIN"/>
    <property type="match status" value="1"/>
</dbReference>
<feature type="region of interest" description="Disordered" evidence="1">
    <location>
        <begin position="501"/>
        <end position="522"/>
    </location>
</feature>
<organism evidence="2 3">
    <name type="scientific">Manihot esculenta</name>
    <name type="common">Cassava</name>
    <name type="synonym">Jatropha manihot</name>
    <dbReference type="NCBI Taxonomy" id="3983"/>
    <lineage>
        <taxon>Eukaryota</taxon>
        <taxon>Viridiplantae</taxon>
        <taxon>Streptophyta</taxon>
        <taxon>Embryophyta</taxon>
        <taxon>Tracheophyta</taxon>
        <taxon>Spermatophyta</taxon>
        <taxon>Magnoliopsida</taxon>
        <taxon>eudicotyledons</taxon>
        <taxon>Gunneridae</taxon>
        <taxon>Pentapetalae</taxon>
        <taxon>rosids</taxon>
        <taxon>fabids</taxon>
        <taxon>Malpighiales</taxon>
        <taxon>Euphorbiaceae</taxon>
        <taxon>Crotonoideae</taxon>
        <taxon>Manihoteae</taxon>
        <taxon>Manihot</taxon>
    </lineage>
</organism>
<evidence type="ECO:0000313" key="3">
    <source>
        <dbReference type="Proteomes" id="UP000091857"/>
    </source>
</evidence>
<feature type="compositionally biased region" description="Acidic residues" evidence="1">
    <location>
        <begin position="440"/>
        <end position="450"/>
    </location>
</feature>
<feature type="region of interest" description="Disordered" evidence="1">
    <location>
        <begin position="1"/>
        <end position="66"/>
    </location>
</feature>
<dbReference type="Gramene" id="Manes.05G161600.2.v8.1">
    <property type="protein sequence ID" value="Manes.05G161600.2.v8.1.CDS"/>
    <property type="gene ID" value="Manes.05G161600.v8.1"/>
</dbReference>
<evidence type="ECO:0008006" key="4">
    <source>
        <dbReference type="Google" id="ProtNLM"/>
    </source>
</evidence>
<evidence type="ECO:0000313" key="2">
    <source>
        <dbReference type="EMBL" id="OAY50767.1"/>
    </source>
</evidence>
<feature type="region of interest" description="Disordered" evidence="1">
    <location>
        <begin position="381"/>
        <end position="450"/>
    </location>
</feature>
<dbReference type="STRING" id="3983.A0A2C9VWV6"/>
<dbReference type="AlphaFoldDB" id="A0A2C9VWV6"/>
<feature type="region of interest" description="Disordered" evidence="1">
    <location>
        <begin position="666"/>
        <end position="722"/>
    </location>
</feature>
<feature type="compositionally biased region" description="Acidic residues" evidence="1">
    <location>
        <begin position="131"/>
        <end position="149"/>
    </location>
</feature>
<reference evidence="3" key="1">
    <citation type="journal article" date="2016" name="Nat. Biotechnol.">
        <title>Sequencing wild and cultivated cassava and related species reveals extensive interspecific hybridization and genetic diversity.</title>
        <authorList>
            <person name="Bredeson J.V."/>
            <person name="Lyons J.B."/>
            <person name="Prochnik S.E."/>
            <person name="Wu G.A."/>
            <person name="Ha C.M."/>
            <person name="Edsinger-Gonzales E."/>
            <person name="Grimwood J."/>
            <person name="Schmutz J."/>
            <person name="Rabbi I.Y."/>
            <person name="Egesi C."/>
            <person name="Nauluvula P."/>
            <person name="Lebot V."/>
            <person name="Ndunguru J."/>
            <person name="Mkamilo G."/>
            <person name="Bart R.S."/>
            <person name="Setter T.L."/>
            <person name="Gleadow R.M."/>
            <person name="Kulakow P."/>
            <person name="Ferguson M.E."/>
            <person name="Rounsley S."/>
            <person name="Rokhsar D.S."/>
        </authorList>
    </citation>
    <scope>NUCLEOTIDE SEQUENCE [LARGE SCALE GENOMIC DNA]</scope>
    <source>
        <strain evidence="3">cv. AM560-2</strain>
    </source>
</reference>
<name>A0A2C9VWV6_MANES</name>
<feature type="compositionally biased region" description="Polar residues" evidence="1">
    <location>
        <begin position="300"/>
        <end position="323"/>
    </location>
</feature>
<evidence type="ECO:0000256" key="1">
    <source>
        <dbReference type="SAM" id="MobiDB-lite"/>
    </source>
</evidence>
<dbReference type="EMBL" id="CM004391">
    <property type="protein sequence ID" value="OAY50767.1"/>
    <property type="molecule type" value="Genomic_DNA"/>
</dbReference>
<proteinExistence type="predicted"/>
<feature type="compositionally biased region" description="Basic and acidic residues" evidence="1">
    <location>
        <begin position="187"/>
        <end position="211"/>
    </location>
</feature>
<dbReference type="PANTHER" id="PTHR36005">
    <property type="entry name" value="DNA LIGASE-LIKE PROTEIN"/>
    <property type="match status" value="1"/>
</dbReference>
<sequence length="768" mass="86113">MDSDEEFLPFSESEKQPSPVPERRLKRLRKATEIFPKDPISSPSDDAASIHDENTSLFGNLDREERNEKDLEFEELNMRSLSPFEGFKEGNDLDSGFDSLNVEEGGSGSKRALEFDFLAEEFGGEGGDPMVTEEEVEVEGEFGELGTEEGENKRQKLDEEKEKKKKKRVKSSTDGYDEPYSAASTKRRGDKERRDHLKELRTESQRLLRETRNASFKPVPLVQKSVSSVLEKIRKRKLELAKKSVITNSNSFVDGNENISREVLDFDFENSAVKDAEDHKAAEADHEEATTRPVDVESSLGDSAQGSVGTSSDIHKNVISQMASDEDLKQTFRPPVDDTQDITFDSQTTESKDELSDEMPSSLLADVMTPSLLAMNLKFDSAPLDDSSSDEEDSNKENIDPRLQGSADLPSSPRGDPVKAFVDEEAEEDDSDNELSLLQDNEEDEDGMDAEEINDIIATGYEEKPIDNEMRNQLHQKWLEQQDAAGTENLLQRLKCSSKQKEMNLIEEREDEESEEAEEEFLDDPAEYLVPRNAVRMNLKKAKEMIPQMFTDKDDIYVSSDDEEIEKSLVKQSFSHKAEEKASFLSPAEREGSKEIFGLIKKLNGVPDTRRKAKMTSYFHMLSIGGNKTMSSKSSFMSRGSRSSLPVFQKHGSSTVRSFVFERDDSNSKSAVSMSEDSSDLVQKENRPKKTATAKFSNSQVRSNAPNTQSTAEKNSGPSLHEILRCPSLQSSHYSRGSMVGQVEAIYAAFKLDHNVVKKEPGVSIRTA</sequence>
<feature type="compositionally biased region" description="Low complexity" evidence="1">
    <location>
        <begin position="38"/>
        <end position="47"/>
    </location>
</feature>
<keyword evidence="3" id="KW-1185">Reference proteome</keyword>
<feature type="compositionally biased region" description="Basic and acidic residues" evidence="1">
    <location>
        <begin position="150"/>
        <end position="162"/>
    </location>
</feature>
<feature type="region of interest" description="Disordered" evidence="1">
    <location>
        <begin position="275"/>
        <end position="363"/>
    </location>
</feature>
<feature type="compositionally biased region" description="Acidic residues" evidence="1">
    <location>
        <begin position="423"/>
        <end position="433"/>
    </location>
</feature>
<accession>A0A2C9VWV6</accession>
<feature type="region of interest" description="Disordered" evidence="1">
    <location>
        <begin position="122"/>
        <end position="211"/>
    </location>
</feature>
<feature type="compositionally biased region" description="Polar residues" evidence="1">
    <location>
        <begin position="694"/>
        <end position="718"/>
    </location>
</feature>
<comment type="caution">
    <text evidence="2">The sequence shown here is derived from an EMBL/GenBank/DDBJ whole genome shotgun (WGS) entry which is preliminary data.</text>
</comment>
<gene>
    <name evidence="2" type="ORF">MANES_05G161600v8</name>
</gene>
<feature type="compositionally biased region" description="Acidic residues" evidence="1">
    <location>
        <begin position="508"/>
        <end position="522"/>
    </location>
</feature>
<dbReference type="Gramene" id="Manes.05G161600.1.v8.1">
    <property type="protein sequence ID" value="Manes.05G161600.1.v8.1.CDS"/>
    <property type="gene ID" value="Manes.05G161600.v8.1"/>
</dbReference>
<dbReference type="Proteomes" id="UP000091857">
    <property type="component" value="Chromosome 5"/>
</dbReference>
<dbReference type="Gramene" id="Manes.05G161600.3.v8.1">
    <property type="protein sequence ID" value="Manes.05G161600.3.v8.1.CDS"/>
    <property type="gene ID" value="Manes.05G161600.v8.1"/>
</dbReference>
<feature type="compositionally biased region" description="Basic and acidic residues" evidence="1">
    <location>
        <begin position="275"/>
        <end position="290"/>
    </location>
</feature>